<dbReference type="NCBIfam" id="NF038032">
    <property type="entry name" value="CehA_McbA_metalo"/>
    <property type="match status" value="1"/>
</dbReference>
<dbReference type="PROSITE" id="PS50853">
    <property type="entry name" value="FN3"/>
    <property type="match status" value="1"/>
</dbReference>
<dbReference type="AlphaFoldDB" id="B8I280"/>
<feature type="domain" description="Fibronectin type-III" evidence="1">
    <location>
        <begin position="1"/>
        <end position="44"/>
    </location>
</feature>
<gene>
    <name evidence="2" type="ordered locus">Ccel_1554</name>
</gene>
<dbReference type="InterPro" id="IPR016195">
    <property type="entry name" value="Pol/histidinol_Pase-like"/>
</dbReference>
<protein>
    <submittedName>
        <fullName evidence="2">OB-fold nucleic acid binding domain-containing protein</fullName>
    </submittedName>
</protein>
<sequence>MSTSHSVYLTGLVANTTYHFTVQSTNLSSLSSTSSDYTFTTLSSTPPNKDYNFYFGQLHSHTSNSDGQGTYSSAYTYARDTAKLDFFAITDHSNNFDNYTDWTKSQEWANMKNTANSFNKDGVFAAIAGFEMTWSNGTGHMNTFNTEWFESRLTTGMNLQTYYNKIAADTGSISQWNHPGTKFGDFNNFGYYSAATDKAIKLIEVGNGAGVPGSSSYYPSYSYYTTALDKGWHVAPSNNQDNHSTNWGTSNDCRTVILATSLTRKNVFEAIRNLRVYASEDKDLEISFSINNSIMGSTLSNPSTLNISITGYDSEASDTISKIELISDGGIVSASKIFSSNNVSWNPQLASKYKYYYVRITEKDGNIAVTAPIWTGK</sequence>
<reference evidence="2 3" key="1">
    <citation type="submission" date="2009-01" db="EMBL/GenBank/DDBJ databases">
        <title>Complete sequence of Clostridium cellulolyticum H10.</title>
        <authorList>
            <consortium name="US DOE Joint Genome Institute"/>
            <person name="Lucas S."/>
            <person name="Copeland A."/>
            <person name="Lapidus A."/>
            <person name="Glavina del Rio T."/>
            <person name="Dalin E."/>
            <person name="Tice H."/>
            <person name="Bruce D."/>
            <person name="Goodwin L."/>
            <person name="Pitluck S."/>
            <person name="Chertkov O."/>
            <person name="Saunders E."/>
            <person name="Brettin T."/>
            <person name="Detter J.C."/>
            <person name="Han C."/>
            <person name="Larimer F."/>
            <person name="Land M."/>
            <person name="Hauser L."/>
            <person name="Kyrpides N."/>
            <person name="Ivanova N."/>
            <person name="Zhou J."/>
            <person name="Richardson P."/>
        </authorList>
    </citation>
    <scope>NUCLEOTIDE SEQUENCE [LARGE SCALE GENOMIC DNA]</scope>
    <source>
        <strain evidence="3">ATCC 35319 / DSM 5812 / JCM 6584 / H10</strain>
    </source>
</reference>
<keyword evidence="3" id="KW-1185">Reference proteome</keyword>
<dbReference type="KEGG" id="cce:Ccel_1554"/>
<dbReference type="HOGENOM" id="CLU_732998_0_0_9"/>
<dbReference type="Proteomes" id="UP000001349">
    <property type="component" value="Chromosome"/>
</dbReference>
<dbReference type="eggNOG" id="COG1387">
    <property type="taxonomic scope" value="Bacteria"/>
</dbReference>
<dbReference type="STRING" id="394503.Ccel_1554"/>
<evidence type="ECO:0000313" key="2">
    <source>
        <dbReference type="EMBL" id="ACL75906.1"/>
    </source>
</evidence>
<name>B8I280_RUMCH</name>
<proteinExistence type="predicted"/>
<dbReference type="EMBL" id="CP001348">
    <property type="protein sequence ID" value="ACL75906.1"/>
    <property type="molecule type" value="Genomic_DNA"/>
</dbReference>
<evidence type="ECO:0000313" key="3">
    <source>
        <dbReference type="Proteomes" id="UP000001349"/>
    </source>
</evidence>
<dbReference type="SUPFAM" id="SSF49265">
    <property type="entry name" value="Fibronectin type III"/>
    <property type="match status" value="1"/>
</dbReference>
<evidence type="ECO:0000259" key="1">
    <source>
        <dbReference type="PROSITE" id="PS50853"/>
    </source>
</evidence>
<dbReference type="Gene3D" id="3.20.20.140">
    <property type="entry name" value="Metal-dependent hydrolases"/>
    <property type="match status" value="1"/>
</dbReference>
<dbReference type="InterPro" id="IPR003961">
    <property type="entry name" value="FN3_dom"/>
</dbReference>
<organism evidence="2 3">
    <name type="scientific">Ruminiclostridium cellulolyticum (strain ATCC 35319 / DSM 5812 / JCM 6584 / H10)</name>
    <name type="common">Clostridium cellulolyticum</name>
    <dbReference type="NCBI Taxonomy" id="394503"/>
    <lineage>
        <taxon>Bacteria</taxon>
        <taxon>Bacillati</taxon>
        <taxon>Bacillota</taxon>
        <taxon>Clostridia</taxon>
        <taxon>Eubacteriales</taxon>
        <taxon>Oscillospiraceae</taxon>
        <taxon>Ruminiclostridium</taxon>
    </lineage>
</organism>
<dbReference type="InterPro" id="IPR036116">
    <property type="entry name" value="FN3_sf"/>
</dbReference>
<dbReference type="SUPFAM" id="SSF89550">
    <property type="entry name" value="PHP domain-like"/>
    <property type="match status" value="1"/>
</dbReference>
<accession>B8I280</accession>